<protein>
    <submittedName>
        <fullName evidence="3">MIOREX complex component 10</fullName>
    </submittedName>
</protein>
<comment type="similarity">
    <text evidence="1">Belongs to the RMD1/sif2 family.</text>
</comment>
<name>A0A2K1R3I0_9PEZI</name>
<dbReference type="InterPro" id="IPR003734">
    <property type="entry name" value="DUF155"/>
</dbReference>
<gene>
    <name evidence="3" type="ORF">CAC42_447</name>
</gene>
<dbReference type="Gene3D" id="2.60.120.10">
    <property type="entry name" value="Jelly Rolls"/>
    <property type="match status" value="1"/>
</dbReference>
<evidence type="ECO:0000313" key="4">
    <source>
        <dbReference type="Proteomes" id="UP000243797"/>
    </source>
</evidence>
<dbReference type="GO" id="GO:0070131">
    <property type="term" value="P:positive regulation of mitochondrial translation"/>
    <property type="evidence" value="ECO:0007669"/>
    <property type="project" value="TreeGrafter"/>
</dbReference>
<evidence type="ECO:0000259" key="2">
    <source>
        <dbReference type="Pfam" id="PF02582"/>
    </source>
</evidence>
<dbReference type="Pfam" id="PF02582">
    <property type="entry name" value="DUF155"/>
    <property type="match status" value="1"/>
</dbReference>
<dbReference type="EMBL" id="NKHZ01000001">
    <property type="protein sequence ID" value="PNS21849.1"/>
    <property type="molecule type" value="Genomic_DNA"/>
</dbReference>
<dbReference type="Proteomes" id="UP000243797">
    <property type="component" value="Unassembled WGS sequence"/>
</dbReference>
<dbReference type="GO" id="GO:0005739">
    <property type="term" value="C:mitochondrion"/>
    <property type="evidence" value="ECO:0007669"/>
    <property type="project" value="UniProtKB-ARBA"/>
</dbReference>
<dbReference type="PANTHER" id="PTHR16255">
    <property type="entry name" value="REQUIRED FOR MEIOTIC NUCLEAR DIVISION PROTEIN 1 HOMOLOG"/>
    <property type="match status" value="1"/>
</dbReference>
<sequence>MWICARCSRRTQGVGLRAWTTAVFPKPRSLFNSASSPAATSNEGSVCPGKPSFSTSAVSCKEHISQHGAALDALADAKSAKRKTATSLRRVALEAQRSRHFVRGKGRKRFIDPGVETKDITASCAAEQYDLPLAQRLLQQEGYDMDPLNTGLYPQVIHIQTPIYPIRDPDTGQDKKVGPGDVFIFPSGCVVSWNVPEKVQKRLVQRVLSPAAINSHLATTELEDMEYLEDPTRPDSQVIGDAIVLGAQVAPDTEGIHDDTDQPKNAIAGTDLTLAKIAFSSGIARSTKLAVLENLLSKYFETTKTIPTILSRGSKLRFTRSFILRKTGELLSIRAQLNLYSELTDTMPDLFWDSPSQLGLSDYYDQVGKALDVHARIRTLNEKMDYASEIAGVLRERLSEKHSTGLEWLIIFLISIEVAFELLRLWREHEHSKDSDGTEALFREWLARELHGSQRPDWRD</sequence>
<feature type="domain" description="DUF155" evidence="2">
    <location>
        <begin position="182"/>
        <end position="381"/>
    </location>
</feature>
<evidence type="ECO:0000313" key="3">
    <source>
        <dbReference type="EMBL" id="PNS21849.1"/>
    </source>
</evidence>
<dbReference type="InParanoid" id="A0A2K1R3I0"/>
<dbReference type="AlphaFoldDB" id="A0A2K1R3I0"/>
<dbReference type="InterPro" id="IPR014710">
    <property type="entry name" value="RmlC-like_jellyroll"/>
</dbReference>
<proteinExistence type="inferred from homology"/>
<evidence type="ECO:0000256" key="1">
    <source>
        <dbReference type="ARBA" id="ARBA00008306"/>
    </source>
</evidence>
<dbReference type="OrthoDB" id="242766at2759"/>
<reference evidence="3 4" key="1">
    <citation type="submission" date="2017-06" db="EMBL/GenBank/DDBJ databases">
        <title>Draft genome sequence of a variant of Elsinoe murrayae.</title>
        <authorList>
            <person name="Cheng Q."/>
        </authorList>
    </citation>
    <scope>NUCLEOTIDE SEQUENCE [LARGE SCALE GENOMIC DNA]</scope>
    <source>
        <strain evidence="3 4">CQ-2017a</strain>
    </source>
</reference>
<dbReference type="PANTHER" id="PTHR16255:SF1">
    <property type="entry name" value="REQUIRED FOR MEIOTIC NUCLEAR DIVISION PROTEIN 1 HOMOLOG"/>
    <property type="match status" value="1"/>
</dbReference>
<keyword evidence="4" id="KW-1185">Reference proteome</keyword>
<dbReference type="FunCoup" id="A0A2K1R3I0">
    <property type="interactions" value="65"/>
</dbReference>
<comment type="caution">
    <text evidence="3">The sequence shown here is derived from an EMBL/GenBank/DDBJ whole genome shotgun (WGS) entry which is preliminary data.</text>
</comment>
<accession>A0A2K1R3I0</accession>
<organism evidence="3 4">
    <name type="scientific">Sphaceloma murrayae</name>
    <dbReference type="NCBI Taxonomy" id="2082308"/>
    <lineage>
        <taxon>Eukaryota</taxon>
        <taxon>Fungi</taxon>
        <taxon>Dikarya</taxon>
        <taxon>Ascomycota</taxon>
        <taxon>Pezizomycotina</taxon>
        <taxon>Dothideomycetes</taxon>
        <taxon>Dothideomycetidae</taxon>
        <taxon>Myriangiales</taxon>
        <taxon>Elsinoaceae</taxon>
        <taxon>Sphaceloma</taxon>
    </lineage>
</organism>
<dbReference type="InterPro" id="IPR051624">
    <property type="entry name" value="RMD1/Sad1-interacting"/>
</dbReference>